<feature type="region of interest" description="Disordered" evidence="4">
    <location>
        <begin position="1"/>
        <end position="41"/>
    </location>
</feature>
<reference evidence="6 7" key="1">
    <citation type="journal article" date="2014" name="ISME J.">
        <title>Trehalose/2-sulfotrehalose biosynthesis and glycine-betaine uptake are widely spread mechanisms for osmoadaptation in the Halobacteriales.</title>
        <authorList>
            <person name="Youssef N.H."/>
            <person name="Savage-Ashlock K.N."/>
            <person name="McCully A.L."/>
            <person name="Luedtke B."/>
            <person name="Shaw E.I."/>
            <person name="Hoff W.D."/>
            <person name="Elshahed M.S."/>
        </authorList>
    </citation>
    <scope>NUCLEOTIDE SEQUENCE [LARGE SCALE GENOMIC DNA]</scope>
    <source>
        <strain evidence="6 7">DX253</strain>
    </source>
</reference>
<sequence>MMSDADDGGRSQRSVLDGDSSSTDRPRPGTNDGTANDRPAVVSASGVRRTYHLGKPVHALDDVSVSLPDGSFTAVMGPSGSGKSTLMNMLGCLDTPDEGTVSIDGQAVDSLSDNERARLRGTEIGFVFQQFNLMPKLTAAENVTLPMVFHDAVDESRRERARTLLDRVGLGDRLDHAPNELSGGQRQRVAIARALANEPTLVLADEPTGNLDTETGEEIMELFTQLHDEGRTIVMITHERAIAEYADRIIHLVDGAIDDIEVLSASAERSNTDSDDTGGTDE</sequence>
<gene>
    <name evidence="6" type="ORF">ZOD2009_20362</name>
</gene>
<dbReference type="FunFam" id="3.40.50.300:FF:000032">
    <property type="entry name" value="Export ABC transporter ATP-binding protein"/>
    <property type="match status" value="1"/>
</dbReference>
<dbReference type="SMART" id="SM00382">
    <property type="entry name" value="AAA"/>
    <property type="match status" value="1"/>
</dbReference>
<dbReference type="Proteomes" id="UP000003751">
    <property type="component" value="Unassembled WGS sequence"/>
</dbReference>
<dbReference type="RefSeq" id="WP_007983006.1">
    <property type="nucleotide sequence ID" value="NZ_AEMG01000029.1"/>
</dbReference>
<feature type="domain" description="ABC transporter" evidence="5">
    <location>
        <begin position="42"/>
        <end position="279"/>
    </location>
</feature>
<dbReference type="GO" id="GO:0016887">
    <property type="term" value="F:ATP hydrolysis activity"/>
    <property type="evidence" value="ECO:0007669"/>
    <property type="project" value="InterPro"/>
</dbReference>
<dbReference type="InterPro" id="IPR017911">
    <property type="entry name" value="MacB-like_ATP-bd"/>
</dbReference>
<evidence type="ECO:0000256" key="3">
    <source>
        <dbReference type="ARBA" id="ARBA00022840"/>
    </source>
</evidence>
<comment type="caution">
    <text evidence="6">The sequence shown here is derived from an EMBL/GenBank/DDBJ whole genome shotgun (WGS) entry which is preliminary data.</text>
</comment>
<evidence type="ECO:0000256" key="1">
    <source>
        <dbReference type="ARBA" id="ARBA00022448"/>
    </source>
</evidence>
<dbReference type="STRING" id="797209.GCA_000376445_03545"/>
<dbReference type="Gene3D" id="3.40.50.300">
    <property type="entry name" value="P-loop containing nucleotide triphosphate hydrolases"/>
    <property type="match status" value="1"/>
</dbReference>
<accession>E7QZ65</accession>
<dbReference type="eggNOG" id="arCOG00922">
    <property type="taxonomic scope" value="Archaea"/>
</dbReference>
<evidence type="ECO:0000313" key="7">
    <source>
        <dbReference type="Proteomes" id="UP000003751"/>
    </source>
</evidence>
<dbReference type="InterPro" id="IPR003593">
    <property type="entry name" value="AAA+_ATPase"/>
</dbReference>
<dbReference type="GO" id="GO:0098796">
    <property type="term" value="C:membrane protein complex"/>
    <property type="evidence" value="ECO:0007669"/>
    <property type="project" value="UniProtKB-ARBA"/>
</dbReference>
<dbReference type="InterPro" id="IPR027417">
    <property type="entry name" value="P-loop_NTPase"/>
</dbReference>
<name>E7QZ65_HALPU</name>
<evidence type="ECO:0000256" key="2">
    <source>
        <dbReference type="ARBA" id="ARBA00022741"/>
    </source>
</evidence>
<keyword evidence="1" id="KW-0813">Transport</keyword>
<dbReference type="Pfam" id="PF00005">
    <property type="entry name" value="ABC_tran"/>
    <property type="match status" value="1"/>
</dbReference>
<dbReference type="GO" id="GO:0005524">
    <property type="term" value="F:ATP binding"/>
    <property type="evidence" value="ECO:0007669"/>
    <property type="project" value="UniProtKB-KW"/>
</dbReference>
<evidence type="ECO:0000259" key="5">
    <source>
        <dbReference type="PROSITE" id="PS50893"/>
    </source>
</evidence>
<dbReference type="GO" id="GO:0022857">
    <property type="term" value="F:transmembrane transporter activity"/>
    <property type="evidence" value="ECO:0007669"/>
    <property type="project" value="UniProtKB-ARBA"/>
</dbReference>
<dbReference type="InterPro" id="IPR017871">
    <property type="entry name" value="ABC_transporter-like_CS"/>
</dbReference>
<keyword evidence="3" id="KW-0067">ATP-binding</keyword>
<dbReference type="GO" id="GO:0005886">
    <property type="term" value="C:plasma membrane"/>
    <property type="evidence" value="ECO:0007669"/>
    <property type="project" value="TreeGrafter"/>
</dbReference>
<dbReference type="AlphaFoldDB" id="E7QZ65"/>
<dbReference type="PROSITE" id="PS00211">
    <property type="entry name" value="ABC_TRANSPORTER_1"/>
    <property type="match status" value="1"/>
</dbReference>
<proteinExistence type="predicted"/>
<dbReference type="PANTHER" id="PTHR24220">
    <property type="entry name" value="IMPORT ATP-BINDING PROTEIN"/>
    <property type="match status" value="1"/>
</dbReference>
<dbReference type="PROSITE" id="PS50893">
    <property type="entry name" value="ABC_TRANSPORTER_2"/>
    <property type="match status" value="1"/>
</dbReference>
<evidence type="ECO:0000313" key="6">
    <source>
        <dbReference type="EMBL" id="EFW89986.1"/>
    </source>
</evidence>
<dbReference type="EMBL" id="AEMG01000029">
    <property type="protein sequence ID" value="EFW89986.1"/>
    <property type="molecule type" value="Genomic_DNA"/>
</dbReference>
<dbReference type="SUPFAM" id="SSF52540">
    <property type="entry name" value="P-loop containing nucleoside triphosphate hydrolases"/>
    <property type="match status" value="1"/>
</dbReference>
<dbReference type="PATRIC" id="fig|797209.4.peg.3985"/>
<feature type="compositionally biased region" description="Polar residues" evidence="4">
    <location>
        <begin position="11"/>
        <end position="21"/>
    </location>
</feature>
<dbReference type="InterPro" id="IPR015854">
    <property type="entry name" value="ABC_transpr_LolD-like"/>
</dbReference>
<dbReference type="InterPro" id="IPR003439">
    <property type="entry name" value="ABC_transporter-like_ATP-bd"/>
</dbReference>
<evidence type="ECO:0000256" key="4">
    <source>
        <dbReference type="SAM" id="MobiDB-lite"/>
    </source>
</evidence>
<protein>
    <submittedName>
        <fullName evidence="6">ABC transporter related protein</fullName>
    </submittedName>
</protein>
<dbReference type="PANTHER" id="PTHR24220:SF86">
    <property type="entry name" value="ABC TRANSPORTER ABCH.1"/>
    <property type="match status" value="1"/>
</dbReference>
<keyword evidence="2" id="KW-0547">Nucleotide-binding</keyword>
<organism evidence="6 7">
    <name type="scientific">Haladaptatus paucihalophilus DX253</name>
    <dbReference type="NCBI Taxonomy" id="797209"/>
    <lineage>
        <taxon>Archaea</taxon>
        <taxon>Methanobacteriati</taxon>
        <taxon>Methanobacteriota</taxon>
        <taxon>Stenosarchaea group</taxon>
        <taxon>Halobacteria</taxon>
        <taxon>Halobacteriales</taxon>
        <taxon>Haladaptataceae</taxon>
        <taxon>Haladaptatus</taxon>
    </lineage>
</organism>
<dbReference type="CDD" id="cd03255">
    <property type="entry name" value="ABC_MJ0796_LolCDE_FtsE"/>
    <property type="match status" value="1"/>
</dbReference>